<dbReference type="GO" id="GO:0004620">
    <property type="term" value="F:phospholipase activity"/>
    <property type="evidence" value="ECO:0007669"/>
    <property type="project" value="TreeGrafter"/>
</dbReference>
<evidence type="ECO:0000313" key="4">
    <source>
        <dbReference type="Proteomes" id="UP000077266"/>
    </source>
</evidence>
<dbReference type="SMART" id="SM01127">
    <property type="entry name" value="DDHD"/>
    <property type="match status" value="1"/>
</dbReference>
<feature type="compositionally biased region" description="Basic and acidic residues" evidence="1">
    <location>
        <begin position="295"/>
        <end position="305"/>
    </location>
</feature>
<feature type="compositionally biased region" description="Pro residues" evidence="1">
    <location>
        <begin position="262"/>
        <end position="274"/>
    </location>
</feature>
<dbReference type="InParanoid" id="A0A165NA07"/>
<dbReference type="Proteomes" id="UP000077266">
    <property type="component" value="Unassembled WGS sequence"/>
</dbReference>
<dbReference type="InterPro" id="IPR058055">
    <property type="entry name" value="PA-PLA1"/>
</dbReference>
<name>A0A165NA07_EXIGL</name>
<dbReference type="PANTHER" id="PTHR23509">
    <property type="entry name" value="PA-PL1 PHOSPHOLIPASE FAMILY"/>
    <property type="match status" value="1"/>
</dbReference>
<dbReference type="STRING" id="1314781.A0A165NA07"/>
<keyword evidence="4" id="KW-1185">Reference proteome</keyword>
<dbReference type="InterPro" id="IPR004177">
    <property type="entry name" value="DDHD_dom"/>
</dbReference>
<dbReference type="Pfam" id="PF23465">
    <property type="entry name" value="DUF7131"/>
    <property type="match status" value="1"/>
</dbReference>
<feature type="compositionally biased region" description="Low complexity" evidence="1">
    <location>
        <begin position="240"/>
        <end position="261"/>
    </location>
</feature>
<accession>A0A165NA07</accession>
<gene>
    <name evidence="3" type="ORF">EXIGLDRAFT_667492</name>
</gene>
<dbReference type="PANTHER" id="PTHR23509:SF6">
    <property type="entry name" value="PHOSPHOLIPASE C1020.13C-RELATED"/>
    <property type="match status" value="1"/>
</dbReference>
<sequence>MWLPTTRDDDELTPDYVVRWLRPHYATALLDLPSAPVALSSADHWHAFSEEESAACEEAWMKLPDGLRLDSGDANDSPTSEDFAEQEDDVVGVAIYKDMLYEVDVRFMQLKPVYWRRSGKPIPVMRAHWMFDQARPVPEPLNSQLERAYRETQPWRAAYAHVLNAALDAGPDAYSQFKIDLQDSKRKQSVFFQDHESARIISDNIGLRIQQSIYSSFSSANASIPFPYATPVYRGYDAAARAAPRSQRPSFSLSRSTSPLPSRAPTPPRSPGPRVPHSRDTSLDIPIRPPLQRGRTKDDEVELVHTDLPSKTGEEDDGEVTDLVFMIHGIGQQAATQFESMNWVYATNLFRQIVRKQSTKPELASIMRAHRIQFLPIEWRSTFAKLMERDHRRDAAGPSTAKKKNKYTLADITLKDNVAFARELFNNVILDLPLFMSRHKDHMMQAVCLEANAVYRKWCARHPGFDESGRVHIVAHSIGSVLISHVLSSQPTWVPPLCDRPLSERRPDKQLLFNTGALFMAGSPLAMFMSLDQSTLIARKGRERTRHPRADESMDAQGVFGCLAVDSIYNVFYQADIIAYRANPVVDSKRAMELPPTAIASINASLLGRVTKAILSVPSFFTIPQFSLASPFGSKAPSRAPSPDRPERDRGKRRFAALNPHGTLDFYLPSEGFSEYIDMVTAHMAYWSDSSFASFVLAEIFADQEH</sequence>
<dbReference type="InterPro" id="IPR057826">
    <property type="entry name" value="WWE_C20G8.02"/>
</dbReference>
<dbReference type="PROSITE" id="PS51043">
    <property type="entry name" value="DDHD"/>
    <property type="match status" value="1"/>
</dbReference>
<feature type="region of interest" description="Disordered" evidence="1">
    <location>
        <begin position="240"/>
        <end position="316"/>
    </location>
</feature>
<reference evidence="3 4" key="1">
    <citation type="journal article" date="2016" name="Mol. Biol. Evol.">
        <title>Comparative Genomics of Early-Diverging Mushroom-Forming Fungi Provides Insights into the Origins of Lignocellulose Decay Capabilities.</title>
        <authorList>
            <person name="Nagy L.G."/>
            <person name="Riley R."/>
            <person name="Tritt A."/>
            <person name="Adam C."/>
            <person name="Daum C."/>
            <person name="Floudas D."/>
            <person name="Sun H."/>
            <person name="Yadav J.S."/>
            <person name="Pangilinan J."/>
            <person name="Larsson K.H."/>
            <person name="Matsuura K."/>
            <person name="Barry K."/>
            <person name="Labutti K."/>
            <person name="Kuo R."/>
            <person name="Ohm R.A."/>
            <person name="Bhattacharya S.S."/>
            <person name="Shirouzu T."/>
            <person name="Yoshinaga Y."/>
            <person name="Martin F.M."/>
            <person name="Grigoriev I.V."/>
            <person name="Hibbett D.S."/>
        </authorList>
    </citation>
    <scope>NUCLEOTIDE SEQUENCE [LARGE SCALE GENOMIC DNA]</scope>
    <source>
        <strain evidence="3 4">HHB12029</strain>
    </source>
</reference>
<proteinExistence type="predicted"/>
<dbReference type="Pfam" id="PF02862">
    <property type="entry name" value="DDHD"/>
    <property type="match status" value="2"/>
</dbReference>
<dbReference type="InterPro" id="IPR055555">
    <property type="entry name" value="PA-PLA1_DUF7131"/>
</dbReference>
<dbReference type="OrthoDB" id="69269at2759"/>
<dbReference type="Pfam" id="PF23463">
    <property type="entry name" value="WWE_2"/>
    <property type="match status" value="1"/>
</dbReference>
<evidence type="ECO:0000259" key="2">
    <source>
        <dbReference type="PROSITE" id="PS51043"/>
    </source>
</evidence>
<dbReference type="GO" id="GO:0005737">
    <property type="term" value="C:cytoplasm"/>
    <property type="evidence" value="ECO:0007669"/>
    <property type="project" value="TreeGrafter"/>
</dbReference>
<evidence type="ECO:0000313" key="3">
    <source>
        <dbReference type="EMBL" id="KZW00438.1"/>
    </source>
</evidence>
<protein>
    <recommendedName>
        <fullName evidence="2">DDHD domain-containing protein</fullName>
    </recommendedName>
</protein>
<dbReference type="GO" id="GO:0046872">
    <property type="term" value="F:metal ion binding"/>
    <property type="evidence" value="ECO:0007669"/>
    <property type="project" value="InterPro"/>
</dbReference>
<feature type="domain" description="DDHD" evidence="2">
    <location>
        <begin position="511"/>
        <end position="702"/>
    </location>
</feature>
<dbReference type="FunCoup" id="A0A165NA07">
    <property type="interactions" value="361"/>
</dbReference>
<evidence type="ECO:0000256" key="1">
    <source>
        <dbReference type="SAM" id="MobiDB-lite"/>
    </source>
</evidence>
<dbReference type="AlphaFoldDB" id="A0A165NA07"/>
<dbReference type="EMBL" id="KV425901">
    <property type="protein sequence ID" value="KZW00438.1"/>
    <property type="molecule type" value="Genomic_DNA"/>
</dbReference>
<organism evidence="3 4">
    <name type="scientific">Exidia glandulosa HHB12029</name>
    <dbReference type="NCBI Taxonomy" id="1314781"/>
    <lineage>
        <taxon>Eukaryota</taxon>
        <taxon>Fungi</taxon>
        <taxon>Dikarya</taxon>
        <taxon>Basidiomycota</taxon>
        <taxon>Agaricomycotina</taxon>
        <taxon>Agaricomycetes</taxon>
        <taxon>Auriculariales</taxon>
        <taxon>Exidiaceae</taxon>
        <taxon>Exidia</taxon>
    </lineage>
</organism>